<dbReference type="InterPro" id="IPR051579">
    <property type="entry name" value="DDR_Transcriptional_Reg"/>
</dbReference>
<protein>
    <submittedName>
        <fullName evidence="8">MDC1 protein</fullName>
    </submittedName>
</protein>
<dbReference type="Gene3D" id="3.40.50.10190">
    <property type="entry name" value="BRCT domain"/>
    <property type="match status" value="1"/>
</dbReference>
<feature type="compositionally biased region" description="Basic and acidic residues" evidence="6">
    <location>
        <begin position="129"/>
        <end position="142"/>
    </location>
</feature>
<organism evidence="8 9">
    <name type="scientific">Corvus moneduloides</name>
    <name type="common">New Caledonian crow</name>
    <dbReference type="NCBI Taxonomy" id="1196302"/>
    <lineage>
        <taxon>Eukaryota</taxon>
        <taxon>Metazoa</taxon>
        <taxon>Chordata</taxon>
        <taxon>Craniata</taxon>
        <taxon>Vertebrata</taxon>
        <taxon>Euteleostomi</taxon>
        <taxon>Archelosauria</taxon>
        <taxon>Archosauria</taxon>
        <taxon>Dinosauria</taxon>
        <taxon>Saurischia</taxon>
        <taxon>Theropoda</taxon>
        <taxon>Coelurosauria</taxon>
        <taxon>Aves</taxon>
        <taxon>Neognathae</taxon>
        <taxon>Neoaves</taxon>
        <taxon>Telluraves</taxon>
        <taxon>Australaves</taxon>
        <taxon>Passeriformes</taxon>
        <taxon>Corvoidea</taxon>
        <taxon>Corvidae</taxon>
        <taxon>Corvus</taxon>
    </lineage>
</organism>
<evidence type="ECO:0000259" key="7">
    <source>
        <dbReference type="PROSITE" id="PS50172"/>
    </source>
</evidence>
<keyword evidence="3" id="KW-0227">DNA damage</keyword>
<evidence type="ECO:0000256" key="3">
    <source>
        <dbReference type="ARBA" id="ARBA00022763"/>
    </source>
</evidence>
<dbReference type="InterPro" id="IPR036420">
    <property type="entry name" value="BRCT_dom_sf"/>
</dbReference>
<evidence type="ECO:0000256" key="5">
    <source>
        <dbReference type="ARBA" id="ARBA00023242"/>
    </source>
</evidence>
<comment type="caution">
    <text evidence="8">The sequence shown here is derived from an EMBL/GenBank/DDBJ whole genome shotgun (WGS) entry which is preliminary data.</text>
</comment>
<dbReference type="SUPFAM" id="SSF52113">
    <property type="entry name" value="BRCT domain"/>
    <property type="match status" value="1"/>
</dbReference>
<evidence type="ECO:0000313" key="8">
    <source>
        <dbReference type="EMBL" id="NXD60591.1"/>
    </source>
</evidence>
<dbReference type="InterPro" id="IPR001357">
    <property type="entry name" value="BRCT_dom"/>
</dbReference>
<evidence type="ECO:0000256" key="4">
    <source>
        <dbReference type="ARBA" id="ARBA00023204"/>
    </source>
</evidence>
<keyword evidence="5" id="KW-0539">Nucleus</keyword>
<feature type="domain" description="BRCT" evidence="7">
    <location>
        <begin position="226"/>
        <end position="290"/>
    </location>
</feature>
<comment type="subcellular location">
    <subcellularLocation>
        <location evidence="1">Nucleus</location>
    </subcellularLocation>
</comment>
<dbReference type="AlphaFoldDB" id="A0A851XC08"/>
<evidence type="ECO:0000256" key="6">
    <source>
        <dbReference type="SAM" id="MobiDB-lite"/>
    </source>
</evidence>
<dbReference type="PANTHER" id="PTHR23196:SF34">
    <property type="entry name" value="MEDIATOR OF DNA DAMAGE CHECKPOINT PROTEIN 1"/>
    <property type="match status" value="1"/>
</dbReference>
<dbReference type="Pfam" id="PF00533">
    <property type="entry name" value="BRCT"/>
    <property type="match status" value="1"/>
</dbReference>
<feature type="compositionally biased region" description="Acidic residues" evidence="6">
    <location>
        <begin position="22"/>
        <end position="32"/>
    </location>
</feature>
<name>A0A851XC08_CORMO</name>
<feature type="region of interest" description="Disordered" evidence="6">
    <location>
        <begin position="1"/>
        <end position="222"/>
    </location>
</feature>
<dbReference type="PANTHER" id="PTHR23196">
    <property type="entry name" value="PAX TRANSCRIPTION ACTIVATION DOMAIN INTERACTING PROTEIN"/>
    <property type="match status" value="1"/>
</dbReference>
<gene>
    <name evidence="8" type="primary">Mdc1</name>
    <name evidence="8" type="ORF">CORMON_R16295</name>
</gene>
<reference evidence="8" key="1">
    <citation type="submission" date="2019-09" db="EMBL/GenBank/DDBJ databases">
        <title>Bird 10,000 Genomes (B10K) Project - Family phase.</title>
        <authorList>
            <person name="Zhang G."/>
        </authorList>
    </citation>
    <scope>NUCLEOTIDE SEQUENCE</scope>
    <source>
        <strain evidence="8">OUT-0060</strain>
        <tissue evidence="8">Blood</tissue>
    </source>
</reference>
<evidence type="ECO:0000313" key="9">
    <source>
        <dbReference type="Proteomes" id="UP000603793"/>
    </source>
</evidence>
<proteinExistence type="predicted"/>
<dbReference type="GO" id="GO:0005634">
    <property type="term" value="C:nucleus"/>
    <property type="evidence" value="ECO:0007669"/>
    <property type="project" value="UniProtKB-SubCell"/>
</dbReference>
<dbReference type="Proteomes" id="UP000603793">
    <property type="component" value="Unassembled WGS sequence"/>
</dbReference>
<feature type="non-terminal residue" evidence="8">
    <location>
        <position position="290"/>
    </location>
</feature>
<dbReference type="CDD" id="cd17744">
    <property type="entry name" value="BRCT_MDC1_rpt1"/>
    <property type="match status" value="1"/>
</dbReference>
<dbReference type="EMBL" id="WBNF01000859">
    <property type="protein sequence ID" value="NXD60591.1"/>
    <property type="molecule type" value="Genomic_DNA"/>
</dbReference>
<evidence type="ECO:0000256" key="2">
    <source>
        <dbReference type="ARBA" id="ARBA00022553"/>
    </source>
</evidence>
<evidence type="ECO:0000256" key="1">
    <source>
        <dbReference type="ARBA" id="ARBA00004123"/>
    </source>
</evidence>
<feature type="compositionally biased region" description="Acidic residues" evidence="6">
    <location>
        <begin position="76"/>
        <end position="86"/>
    </location>
</feature>
<dbReference type="GO" id="GO:0006281">
    <property type="term" value="P:DNA repair"/>
    <property type="evidence" value="ECO:0007669"/>
    <property type="project" value="UniProtKB-KW"/>
</dbReference>
<accession>A0A851XC08</accession>
<sequence length="290" mass="31162">RNPPNPDVLRPKIRPRMLLVDSDTDVEGEEADPDVRPSKRRKTPRNVPETPDVGQKPPNPDVPGPKSGHRALLVESDTDVEEDPDMEPLKRLKMTQNVPETPDVRLRTPNPDVPGPKSGHRALLVESDTDVRRSLRLAERRGGGASAGPSPTEKGRGQAQRPRPSPKPRPQTRRSQSGEGHEVTPPSVPIKGSGRGSAVTPPPQEEEPAGGAKRRLRPRTAPGPAPIRVLFTGLVASPALLVALGTLGGTEATSVHDCSHLVTDGARRTLKLLCALARGVPIVTPEWLLQ</sequence>
<keyword evidence="4" id="KW-0234">DNA repair</keyword>
<dbReference type="PROSITE" id="PS50172">
    <property type="entry name" value="BRCT"/>
    <property type="match status" value="1"/>
</dbReference>
<keyword evidence="2" id="KW-0597">Phosphoprotein</keyword>
<feature type="non-terminal residue" evidence="8">
    <location>
        <position position="1"/>
    </location>
</feature>